<sequence>ARPPLGAEPDGGHWQPPGPWRAPRRPKTRSRDTWAPPDLVGPWSQLRASSPASLSALEWVHVCLAERGGSTLLSAHAAQTWPLCEATAAH</sequence>
<feature type="non-terminal residue" evidence="2">
    <location>
        <position position="1"/>
    </location>
</feature>
<reference evidence="2" key="2">
    <citation type="journal article" date="2004" name="Genome Res.">
        <title>The status, quality, and expansion of the NIH full-length cDNA project: the Mammalian Gene Collection (MGC).</title>
        <authorList>
            <consortium name="The MGC Project Team"/>
            <person name="Gerhard D.S."/>
            <person name="Wagner L."/>
            <person name="Feingold E.A."/>
            <person name="Shenmen C.M."/>
            <person name="Grouse L.H."/>
            <person name="Schuler G."/>
            <person name="Klein S.L."/>
            <person name="Old S."/>
            <person name="Rasooly R."/>
            <person name="Good P."/>
            <person name="Guyer M."/>
            <person name="Peck A.M."/>
            <person name="Derge J.G."/>
            <person name="Lipman D."/>
            <person name="Collins F.S."/>
            <person name="Jang W."/>
            <person name="Sherry S."/>
            <person name="Feolo M."/>
            <person name="Misquitta L."/>
            <person name="Lee E."/>
            <person name="Rotmistrovsky K."/>
            <person name="Greenhut S.F."/>
            <person name="Schaefer C.F."/>
            <person name="Buetow K."/>
            <person name="Bonner T.I."/>
            <person name="Haussler D."/>
            <person name="Kent J."/>
            <person name="Kiekhaus M."/>
            <person name="Furey T."/>
            <person name="Brent M."/>
            <person name="Prange C."/>
            <person name="Schreiber K."/>
            <person name="Shapiro N."/>
            <person name="Bhat N.K."/>
            <person name="Hopkins R.F."/>
            <person name="Hsie F."/>
            <person name="Driscoll T."/>
            <person name="Soares M.B."/>
            <person name="Casavant T.L."/>
            <person name="Scheetz T.E."/>
            <person name="Brown-stein M.J."/>
            <person name="Usdin T.B."/>
            <person name="Toshiyuki S."/>
            <person name="Carninci P."/>
            <person name="Piao Y."/>
            <person name="Dudekula D.B."/>
            <person name="Ko M.S."/>
            <person name="Kawakami K."/>
            <person name="Suzuki Y."/>
            <person name="Sugano S."/>
            <person name="Gruber C.E."/>
            <person name="Smith M.R."/>
            <person name="Simmons B."/>
            <person name="Moore T."/>
            <person name="Waterman R."/>
            <person name="Johnson S.L."/>
            <person name="Ruan Y."/>
            <person name="Wei C.L."/>
            <person name="Mathavan S."/>
            <person name="Gunaratne P.H."/>
            <person name="Wu J."/>
            <person name="Garcia A.M."/>
            <person name="Hulyk S.W."/>
            <person name="Fuh E."/>
            <person name="Yuan Y."/>
            <person name="Sneed A."/>
            <person name="Kowis C."/>
            <person name="Hodgson A."/>
            <person name="Muzny D.M."/>
            <person name="McPherson J."/>
            <person name="Gibbs R.A."/>
            <person name="Fahey J."/>
            <person name="Helton E."/>
            <person name="Ketteman M."/>
            <person name="Madan A."/>
            <person name="Rodrigues S."/>
            <person name="Sanchez A."/>
            <person name="Whiting M."/>
            <person name="Madari A."/>
            <person name="Young A.C."/>
            <person name="Wetherby K.D."/>
            <person name="Granite S.J."/>
            <person name="Kwong P.N."/>
            <person name="Brinkley C.P."/>
            <person name="Pearson R.L."/>
            <person name="Bouffard G.G."/>
            <person name="Blakesly R.W."/>
            <person name="Green E.D."/>
            <person name="Dickson M.C."/>
            <person name="Rodriguez A.C."/>
            <person name="Grimwood J."/>
            <person name="Schmutz J."/>
            <person name="Myers R.M."/>
            <person name="Butterfield Y.S."/>
            <person name="Griffith M."/>
            <person name="Griffith O.L."/>
            <person name="Krzywinski M.I."/>
            <person name="Liao N."/>
            <person name="Morin R."/>
            <person name="Morrin R."/>
            <person name="Palmquist D."/>
            <person name="Petrescu A.S."/>
            <person name="Skalska U."/>
            <person name="Smailus D.E."/>
            <person name="Stott J.M."/>
            <person name="Schnerch A."/>
            <person name="Schein J.E."/>
            <person name="Jones S.J."/>
            <person name="Holt R.A."/>
            <person name="Baross A."/>
            <person name="Marra M.A."/>
            <person name="Clifton S."/>
            <person name="Makowski K.A."/>
            <person name="Bosak S."/>
            <person name="Malek J."/>
        </authorList>
    </citation>
    <scope>NUCLEOTIDE SEQUENCE [LARGE SCALE MRNA]</scope>
    <source>
        <tissue evidence="2">Eye</tissue>
    </source>
</reference>
<dbReference type="AlphaFoldDB" id="Q8TBC6"/>
<reference evidence="3" key="1">
    <citation type="journal article" date="2001" name="Science">
        <title>The sequence of the human genome.</title>
        <authorList>
            <person name="Venter J.C."/>
            <person name="Adams M.D."/>
            <person name="Myers E.W."/>
            <person name="Li P.W."/>
            <person name="Mural R.J."/>
            <person name="Sutton G.G."/>
            <person name="Smith H.O."/>
            <person name="Yandell M."/>
            <person name="Evans C.A."/>
            <person name="Holt R.A."/>
            <person name="Gocayne J.D."/>
            <person name="Amanatides P."/>
            <person name="Ballew R.M."/>
            <person name="Huson D.H."/>
            <person name="Wortman J.R."/>
            <person name="Zhang Q."/>
            <person name="Kodira C.D."/>
            <person name="Zheng X.H."/>
            <person name="Chen L."/>
            <person name="Skupski M."/>
            <person name="Subramanian G."/>
            <person name="Thomas P.D."/>
            <person name="Zhang J."/>
            <person name="Gabor Miklos G.L."/>
            <person name="Nelson C."/>
            <person name="Broder S."/>
            <person name="Clark A.G."/>
            <person name="Nadeau J."/>
            <person name="McKusick V.A."/>
            <person name="Zinder N."/>
            <person name="Levine A.J."/>
            <person name="Roberts R.J."/>
            <person name="Simon M."/>
            <person name="Slayman C."/>
            <person name="Hunkapiller M."/>
            <person name="Bolanos R."/>
            <person name="Delcher A."/>
            <person name="Dew I."/>
            <person name="Fasulo D."/>
            <person name="Flanigan M."/>
            <person name="Florea L."/>
            <person name="Halpern A."/>
            <person name="Hannenhalli S."/>
            <person name="Kravitz S."/>
            <person name="Levy S."/>
            <person name="Mobarry C."/>
            <person name="Reinert K."/>
            <person name="Remington K."/>
            <person name="Abu-Threideh J."/>
            <person name="Beasley E."/>
            <person name="Biddick K."/>
            <person name="Bonazzi V."/>
            <person name="Brandon R."/>
            <person name="Cargill M."/>
            <person name="Chandramouliswaran I."/>
            <person name="Charlab R."/>
            <person name="Chaturvedi K."/>
            <person name="Deng Z."/>
            <person name="Di Francesco V."/>
            <person name="Dunn P."/>
            <person name="Eilbeck K."/>
            <person name="Evangelista C."/>
            <person name="Gabrielian A.E."/>
            <person name="Gan W."/>
            <person name="Ge W."/>
            <person name="Gong F."/>
            <person name="Gu Z."/>
            <person name="Guan P."/>
            <person name="Heiman T.J."/>
            <person name="Higgins M.E."/>
            <person name="Ji R.R."/>
            <person name="Ke Z."/>
            <person name="Ketchum K.A."/>
            <person name="Lai Z."/>
            <person name="Lei Y."/>
            <person name="Li Z."/>
            <person name="Li J."/>
            <person name="Liang Y."/>
            <person name="Lin X."/>
            <person name="Lu F."/>
            <person name="Merkulov G.V."/>
            <person name="Milshina N."/>
            <person name="Moore H.M."/>
            <person name="Naik A.K."/>
            <person name="Narayan V.A."/>
            <person name="Neelam B."/>
            <person name="Nusskern D."/>
            <person name="Rusch D.B."/>
            <person name="Salzberg S."/>
            <person name="Shao W."/>
            <person name="Shue B."/>
            <person name="Sun J."/>
            <person name="Wang Z."/>
            <person name="Wang A."/>
            <person name="Wang X."/>
            <person name="Wang J."/>
            <person name="Wei M."/>
            <person name="Wides R."/>
            <person name="Xiao C."/>
            <person name="Yan C."/>
            <person name="Yao A."/>
            <person name="Ye J."/>
            <person name="Zhan M."/>
            <person name="Zhang W."/>
            <person name="Zhang H."/>
            <person name="Zhao Q."/>
            <person name="Zheng L."/>
            <person name="Zhong F."/>
            <person name="Zhong W."/>
            <person name="Zhu S."/>
            <person name="Zhao S."/>
            <person name="Gilbert D."/>
            <person name="Baumhueter S."/>
            <person name="Spier G."/>
            <person name="Carter C."/>
            <person name="Cravchik A."/>
            <person name="Woodage T."/>
            <person name="Ali F."/>
            <person name="An H."/>
            <person name="Awe A."/>
            <person name="Baldwin D."/>
            <person name="Baden H."/>
            <person name="Barnstead M."/>
            <person name="Barrow I."/>
            <person name="Beeson K."/>
            <person name="Busam D."/>
            <person name="Carver A."/>
            <person name="Center A."/>
            <person name="Cheng M.L."/>
            <person name="Curry L."/>
            <person name="Danaher S."/>
            <person name="Davenport L."/>
            <person name="Desilets R."/>
            <person name="Dietz S."/>
            <person name="Dodson K."/>
            <person name="Doup L."/>
            <person name="Ferriera S."/>
            <person name="Garg N."/>
            <person name="Gluecksmann A."/>
            <person name="Hart B."/>
            <person name="Haynes J."/>
            <person name="Haynes C."/>
            <person name="Heiner C."/>
            <person name="Hladun S."/>
            <person name="Hostin D."/>
            <person name="Houck J."/>
            <person name="Howland T."/>
            <person name="Ibegwam C."/>
            <person name="Johnson J."/>
            <person name="Kalush F."/>
            <person name="Kline L."/>
            <person name="Koduru S."/>
            <person name="Love A."/>
            <person name="Mann F."/>
            <person name="May D."/>
            <person name="McCawley S."/>
            <person name="McIntosh T."/>
            <person name="McMullen I."/>
            <person name="Moy M."/>
            <person name="Moy L."/>
            <person name="Murphy B."/>
            <person name="Nelson K."/>
            <person name="Pfannkoch C."/>
            <person name="Pratts E."/>
            <person name="Puri V."/>
            <person name="Qureshi H."/>
            <person name="Reardon M."/>
            <person name="Rodriguez R."/>
            <person name="Rogers Y.H."/>
            <person name="Romblad D."/>
            <person name="Ruhfel B."/>
            <person name="Scott R."/>
            <person name="Sitter C."/>
            <person name="Smallwood M."/>
            <person name="Stewart E."/>
            <person name="Strong R."/>
            <person name="Suh E."/>
            <person name="Thomas R."/>
            <person name="Tint N.N."/>
            <person name="Tse S."/>
            <person name="Vech C."/>
            <person name="Wang G."/>
            <person name="Wetter J."/>
            <person name="Williams S."/>
            <person name="Williams M."/>
            <person name="Windsor S."/>
            <person name="Winn-Deen E."/>
            <person name="Wolfe K."/>
            <person name="Zaveri J."/>
            <person name="Zaveri K."/>
            <person name="Abril J.F."/>
            <person name="Guigo R."/>
            <person name="Campbell M.J."/>
            <person name="Sjolander K.V."/>
            <person name="Karlak B."/>
            <person name="Kejariwal A."/>
            <person name="Mi H."/>
            <person name="Lazareva B."/>
            <person name="Hatton T."/>
            <person name="Narechania A."/>
            <person name="Diemer K."/>
            <person name="Muruganujan A."/>
            <person name="Guo N."/>
            <person name="Sato S."/>
            <person name="Bafna V."/>
            <person name="Istrail S."/>
            <person name="Lippert R."/>
            <person name="Schwartz R."/>
            <person name="Walenz B."/>
            <person name="Yooseph S."/>
            <person name="Allen D."/>
            <person name="Basu A."/>
            <person name="Baxendale J."/>
            <person name="Blick L."/>
            <person name="Caminha M."/>
            <person name="Carnes-Stine J."/>
            <person name="Caulk P."/>
            <person name="Chiang Y.H."/>
            <person name="Coyne M."/>
            <person name="Dahlke C."/>
            <person name="Mays A."/>
            <person name="Dombroski M."/>
            <person name="Donnelly M."/>
            <person name="Ely D."/>
            <person name="Esparham S."/>
            <person name="Fosler C."/>
            <person name="Gire H."/>
            <person name="Glanowski S."/>
            <person name="Glasser K."/>
            <person name="Glodek A."/>
            <person name="Gorokhov M."/>
            <person name="Graham K."/>
            <person name="Gropman B."/>
            <person name="Harris M."/>
            <person name="Heil J."/>
            <person name="Henderson S."/>
            <person name="Hoover J."/>
            <person name="Jennings D."/>
            <person name="Jordan C."/>
            <person name="Jordan J."/>
            <person name="Kasha J."/>
            <person name="Kagan L."/>
            <person name="Kraft C."/>
            <person name="Levitsky A."/>
            <person name="Lewis M."/>
            <person name="Liu X."/>
            <person name="Lopez J."/>
            <person name="Ma D."/>
            <person name="Majoros W."/>
            <person name="McDaniel J."/>
            <person name="Murphy S."/>
            <person name="Newman M."/>
            <person name="Nguyen T."/>
            <person name="Nguyen N."/>
            <person name="Nodell M."/>
            <person name="Pan S."/>
            <person name="Peck J."/>
            <person name="Peterson M."/>
            <person name="Rowe W."/>
            <person name="Sanders R."/>
            <person name="Scott J."/>
            <person name="Simpson M."/>
            <person name="Smith T."/>
            <person name="Sprague A."/>
            <person name="Stockwell T."/>
            <person name="Turner R."/>
            <person name="Venter E."/>
            <person name="Wang M."/>
            <person name="Wen M."/>
            <person name="Wu D."/>
            <person name="Wu M."/>
            <person name="Xia A."/>
            <person name="Zandieh A."/>
            <person name="Zhu X."/>
        </authorList>
    </citation>
    <scope>NUCLEOTIDE SEQUENCE</scope>
</reference>
<gene>
    <name evidence="2" type="primary">LOC645249</name>
    <name evidence="3" type="ORF">hCG_1999295</name>
</gene>
<proteinExistence type="evidence at transcript level"/>
<protein>
    <submittedName>
        <fullName evidence="3">HCG1999295, isoform CRA_b</fullName>
    </submittedName>
    <submittedName>
        <fullName evidence="2">LOC645249 protein</fullName>
    </submittedName>
</protein>
<organism evidence="2">
    <name type="scientific">Homo sapiens</name>
    <name type="common">Human</name>
    <dbReference type="NCBI Taxonomy" id="9606"/>
    <lineage>
        <taxon>Eukaryota</taxon>
        <taxon>Metazoa</taxon>
        <taxon>Chordata</taxon>
        <taxon>Craniata</taxon>
        <taxon>Vertebrata</taxon>
        <taxon>Euteleostomi</taxon>
        <taxon>Mammalia</taxon>
        <taxon>Eutheria</taxon>
        <taxon>Euarchontoglires</taxon>
        <taxon>Primates</taxon>
        <taxon>Haplorrhini</taxon>
        <taxon>Catarrhini</taxon>
        <taxon>Hominidae</taxon>
        <taxon>Homo</taxon>
    </lineage>
</organism>
<dbReference type="EMBL" id="CH471149">
    <property type="protein sequence ID" value="EAX04566.1"/>
    <property type="molecule type" value="Genomic_DNA"/>
</dbReference>
<evidence type="ECO:0000256" key="1">
    <source>
        <dbReference type="SAM" id="MobiDB-lite"/>
    </source>
</evidence>
<name>Q8TBC6_HUMAN</name>
<dbReference type="EMBL" id="BC033117">
    <property type="protein sequence ID" value="AAH33117.1"/>
    <property type="molecule type" value="mRNA"/>
</dbReference>
<evidence type="ECO:0000313" key="3">
    <source>
        <dbReference type="EMBL" id="EAX04566.1"/>
    </source>
</evidence>
<evidence type="ECO:0000313" key="2">
    <source>
        <dbReference type="EMBL" id="AAH22831.1"/>
    </source>
</evidence>
<dbReference type="EMBL" id="BC022831">
    <property type="protein sequence ID" value="AAH22831.1"/>
    <property type="molecule type" value="mRNA"/>
</dbReference>
<feature type="region of interest" description="Disordered" evidence="1">
    <location>
        <begin position="1"/>
        <end position="37"/>
    </location>
</feature>
<accession>Q8TBC6</accession>
<reference evidence="3" key="3">
    <citation type="submission" date="2005-07" db="EMBL/GenBank/DDBJ databases">
        <authorList>
            <person name="Mural R.J."/>
            <person name="Istrail S."/>
            <person name="Sutton G."/>
            <person name="Florea L."/>
            <person name="Halpern A.L."/>
            <person name="Mobarry C.M."/>
            <person name="Lippert R."/>
            <person name="Walenz B."/>
            <person name="Shatkay H."/>
            <person name="Dew I."/>
            <person name="Miller J.R."/>
            <person name="Flanigan M.J."/>
            <person name="Edwards N.J."/>
            <person name="Bolanos R."/>
            <person name="Fasulo D."/>
            <person name="Halldorsson B.V."/>
            <person name="Hannenhalli S."/>
            <person name="Turner R."/>
            <person name="Yooseph S."/>
            <person name="Lu F."/>
            <person name="Nusskern D.R."/>
            <person name="Shue B.C."/>
            <person name="Zheng X.H."/>
            <person name="Zhong F."/>
            <person name="Delcher A.L."/>
            <person name="Huson D.H."/>
            <person name="Kravitz S.A."/>
            <person name="Mouchard L."/>
            <person name="Reinert K."/>
            <person name="Remington K.A."/>
            <person name="Clark A.G."/>
            <person name="Waterman M.S."/>
            <person name="Eichler E.E."/>
            <person name="Adams M.D."/>
            <person name="Hunkapiller M.W."/>
            <person name="Myers E.W."/>
            <person name="Venter J.C."/>
        </authorList>
    </citation>
    <scope>NUCLEOTIDE SEQUENCE</scope>
</reference>